<dbReference type="EMBL" id="FUZF01000006">
    <property type="protein sequence ID" value="SKB67469.1"/>
    <property type="molecule type" value="Genomic_DNA"/>
</dbReference>
<dbReference type="OrthoDB" id="9771237at2"/>
<feature type="domain" description="Protein FecR C-terminal" evidence="3">
    <location>
        <begin position="306"/>
        <end position="373"/>
    </location>
</feature>
<keyword evidence="5" id="KW-1185">Reference proteome</keyword>
<gene>
    <name evidence="4" type="ORF">SAMN05660841_01792</name>
</gene>
<keyword evidence="1" id="KW-0472">Membrane</keyword>
<organism evidence="4 5">
    <name type="scientific">Sphingobacterium nematocida</name>
    <dbReference type="NCBI Taxonomy" id="1513896"/>
    <lineage>
        <taxon>Bacteria</taxon>
        <taxon>Pseudomonadati</taxon>
        <taxon>Bacteroidota</taxon>
        <taxon>Sphingobacteriia</taxon>
        <taxon>Sphingobacteriales</taxon>
        <taxon>Sphingobacteriaceae</taxon>
        <taxon>Sphingobacterium</taxon>
    </lineage>
</organism>
<dbReference type="PANTHER" id="PTHR30273">
    <property type="entry name" value="PERIPLASMIC SIGNAL SENSOR AND SIGMA FACTOR ACTIVATOR FECR-RELATED"/>
    <property type="match status" value="1"/>
</dbReference>
<keyword evidence="1" id="KW-1133">Transmembrane helix</keyword>
<evidence type="ECO:0000313" key="5">
    <source>
        <dbReference type="Proteomes" id="UP000190150"/>
    </source>
</evidence>
<accession>A0A1T5D717</accession>
<dbReference type="GO" id="GO:0016989">
    <property type="term" value="F:sigma factor antagonist activity"/>
    <property type="evidence" value="ECO:0007669"/>
    <property type="project" value="TreeGrafter"/>
</dbReference>
<dbReference type="InterPro" id="IPR006860">
    <property type="entry name" value="FecR"/>
</dbReference>
<reference evidence="5" key="1">
    <citation type="submission" date="2017-02" db="EMBL/GenBank/DDBJ databases">
        <authorList>
            <person name="Varghese N."/>
            <person name="Submissions S."/>
        </authorList>
    </citation>
    <scope>NUCLEOTIDE SEQUENCE [LARGE SCALE GENOMIC DNA]</scope>
    <source>
        <strain evidence="5">DSM 24091</strain>
    </source>
</reference>
<dbReference type="Proteomes" id="UP000190150">
    <property type="component" value="Unassembled WGS sequence"/>
</dbReference>
<dbReference type="Gene3D" id="2.60.120.1440">
    <property type="match status" value="1"/>
</dbReference>
<sequence length="374" mass="42410">MIETDKIVFAEFASMLAAGQELDPQQEAILAHLLEKYPNGHTYLRDIIESGKVETPVDPRRIDVYEEWLRFNVSTPVNPDTSIGFRSSWRIYTAVAAAVICVLLFAILWFVRSGRPDYIIEDKLYGQKNDVLPNDEQAIFEVDGKLFKKLGSDDLGKIPDSTNKMSRRQKVITPIRSSYAIVLFDGSKVWLSPESEVEYLSTFSSHERKVKLRGEAFFEIARDTSRPFIVEVDGLEIRALGTAFSVTNYNKEEPQVLLTEGRLQLITPDSERIIEAGYQADVVAGKLHAGVSTHLEDALGIKEGFFNFNNKDITTILTEIKRWYGVRLEIDREVEKKRYSGSIERNVTLAKVCSVLKDLTGYQYIIDGDKLIVL</sequence>
<protein>
    <submittedName>
        <fullName evidence="4">FecR family protein</fullName>
    </submittedName>
</protein>
<keyword evidence="1" id="KW-0812">Transmembrane</keyword>
<dbReference type="InterPro" id="IPR012373">
    <property type="entry name" value="Ferrdict_sens_TM"/>
</dbReference>
<evidence type="ECO:0000256" key="1">
    <source>
        <dbReference type="SAM" id="Phobius"/>
    </source>
</evidence>
<dbReference type="Pfam" id="PF16344">
    <property type="entry name" value="FecR_C"/>
    <property type="match status" value="1"/>
</dbReference>
<feature type="transmembrane region" description="Helical" evidence="1">
    <location>
        <begin position="91"/>
        <end position="111"/>
    </location>
</feature>
<evidence type="ECO:0000259" key="2">
    <source>
        <dbReference type="Pfam" id="PF04773"/>
    </source>
</evidence>
<dbReference type="RefSeq" id="WP_079642748.1">
    <property type="nucleotide sequence ID" value="NZ_FUZF01000006.1"/>
</dbReference>
<feature type="domain" description="FecR protein" evidence="2">
    <location>
        <begin position="171"/>
        <end position="262"/>
    </location>
</feature>
<dbReference type="Gene3D" id="3.55.50.30">
    <property type="match status" value="1"/>
</dbReference>
<evidence type="ECO:0000259" key="3">
    <source>
        <dbReference type="Pfam" id="PF16344"/>
    </source>
</evidence>
<dbReference type="STRING" id="1513896.SAMN05660841_01792"/>
<dbReference type="PANTHER" id="PTHR30273:SF2">
    <property type="entry name" value="PROTEIN FECR"/>
    <property type="match status" value="1"/>
</dbReference>
<dbReference type="Pfam" id="PF04773">
    <property type="entry name" value="FecR"/>
    <property type="match status" value="1"/>
</dbReference>
<proteinExistence type="predicted"/>
<dbReference type="AlphaFoldDB" id="A0A1T5D717"/>
<dbReference type="InterPro" id="IPR032508">
    <property type="entry name" value="FecR_C"/>
</dbReference>
<evidence type="ECO:0000313" key="4">
    <source>
        <dbReference type="EMBL" id="SKB67469.1"/>
    </source>
</evidence>
<name>A0A1T5D717_9SPHI</name>